<evidence type="ECO:0000313" key="2">
    <source>
        <dbReference type="Proteomes" id="UP000273307"/>
    </source>
</evidence>
<sequence length="43" mass="4956">MRDTGLCRGDFAYDWIRSELKNLGVTTFGDLALDGDHLLKERR</sequence>
<protein>
    <submittedName>
        <fullName evidence="1">Uncharacterized protein</fullName>
    </submittedName>
</protein>
<keyword evidence="2" id="KW-1185">Reference proteome</keyword>
<gene>
    <name evidence="1" type="ORF">LAUMK136_00821</name>
</gene>
<reference evidence="1 2" key="1">
    <citation type="submission" date="2018-09" db="EMBL/GenBank/DDBJ databases">
        <authorList>
            <person name="Tagini F."/>
        </authorList>
    </citation>
    <scope>NUCLEOTIDE SEQUENCE [LARGE SCALE GENOMIC DNA]</scope>
    <source>
        <strain evidence="1 2">MK136</strain>
    </source>
</reference>
<evidence type="ECO:0000313" key="1">
    <source>
        <dbReference type="EMBL" id="VBA34798.1"/>
    </source>
</evidence>
<accession>A0A498PRP9</accession>
<organism evidence="1 2">
    <name type="scientific">Mycobacterium attenuatum</name>
    <dbReference type="NCBI Taxonomy" id="2341086"/>
    <lineage>
        <taxon>Bacteria</taxon>
        <taxon>Bacillati</taxon>
        <taxon>Actinomycetota</taxon>
        <taxon>Actinomycetes</taxon>
        <taxon>Mycobacteriales</taxon>
        <taxon>Mycobacteriaceae</taxon>
        <taxon>Mycobacterium</taxon>
    </lineage>
</organism>
<dbReference type="Proteomes" id="UP000273307">
    <property type="component" value="Unassembled WGS sequence"/>
</dbReference>
<dbReference type="AlphaFoldDB" id="A0A498PRP9"/>
<proteinExistence type="predicted"/>
<name>A0A498PRP9_9MYCO</name>
<dbReference type="EMBL" id="UPHP01000021">
    <property type="protein sequence ID" value="VBA34798.1"/>
    <property type="molecule type" value="Genomic_DNA"/>
</dbReference>